<dbReference type="InterPro" id="IPR012902">
    <property type="entry name" value="N_methyl_site"/>
</dbReference>
<dbReference type="NCBIfam" id="TIGR02532">
    <property type="entry name" value="IV_pilin_GFxxxE"/>
    <property type="match status" value="1"/>
</dbReference>
<dbReference type="EMBL" id="VBAP01000007">
    <property type="protein sequence ID" value="TMI77084.1"/>
    <property type="molecule type" value="Genomic_DNA"/>
</dbReference>
<sequence>MALQRGQCCAGVLERNWGHRWNGASQGECSVKRMRADEGFSLIETILVVILMGMLSLIGLSSMSKFSARRDVLQGAGQLAGDLRLTQQFAVTQDQNFRLVYAPTSTSSYTIVKVSDGSVSKDILLPTSLTVTNTFTGNIAEFSPKGAPTQKGTFCVSATGVSTIMKIDVLAGTGRTTTQEVATCP</sequence>
<dbReference type="SUPFAM" id="SSF54523">
    <property type="entry name" value="Pili subunits"/>
    <property type="match status" value="1"/>
</dbReference>
<dbReference type="InterPro" id="IPR045584">
    <property type="entry name" value="Pilin-like"/>
</dbReference>
<organism evidence="2 3">
    <name type="scientific">Candidatus Segetimicrobium genomatis</name>
    <dbReference type="NCBI Taxonomy" id="2569760"/>
    <lineage>
        <taxon>Bacteria</taxon>
        <taxon>Bacillati</taxon>
        <taxon>Candidatus Sysuimicrobiota</taxon>
        <taxon>Candidatus Sysuimicrobiia</taxon>
        <taxon>Candidatus Sysuimicrobiales</taxon>
        <taxon>Candidatus Segetimicrobiaceae</taxon>
        <taxon>Candidatus Segetimicrobium</taxon>
    </lineage>
</organism>
<evidence type="ECO:0000256" key="1">
    <source>
        <dbReference type="SAM" id="Phobius"/>
    </source>
</evidence>
<dbReference type="Gene3D" id="3.30.700.10">
    <property type="entry name" value="Glycoprotein, Type 4 Pilin"/>
    <property type="match status" value="1"/>
</dbReference>
<proteinExistence type="predicted"/>
<reference evidence="2 3" key="1">
    <citation type="journal article" date="2019" name="Nat. Microbiol.">
        <title>Mediterranean grassland soil C-N compound turnover is dependent on rainfall and depth, and is mediated by genomically divergent microorganisms.</title>
        <authorList>
            <person name="Diamond S."/>
            <person name="Andeer P.F."/>
            <person name="Li Z."/>
            <person name="Crits-Christoph A."/>
            <person name="Burstein D."/>
            <person name="Anantharaman K."/>
            <person name="Lane K.R."/>
            <person name="Thomas B.C."/>
            <person name="Pan C."/>
            <person name="Northen T.R."/>
            <person name="Banfield J.F."/>
        </authorList>
    </citation>
    <scope>NUCLEOTIDE SEQUENCE [LARGE SCALE GENOMIC DNA]</scope>
    <source>
        <strain evidence="2">NP_8</strain>
    </source>
</reference>
<evidence type="ECO:0000313" key="3">
    <source>
        <dbReference type="Proteomes" id="UP000318834"/>
    </source>
</evidence>
<keyword evidence="1" id="KW-0472">Membrane</keyword>
<feature type="transmembrane region" description="Helical" evidence="1">
    <location>
        <begin position="40"/>
        <end position="60"/>
    </location>
</feature>
<comment type="caution">
    <text evidence="2">The sequence shown here is derived from an EMBL/GenBank/DDBJ whole genome shotgun (WGS) entry which is preliminary data.</text>
</comment>
<keyword evidence="1" id="KW-1133">Transmembrane helix</keyword>
<evidence type="ECO:0000313" key="2">
    <source>
        <dbReference type="EMBL" id="TMI77084.1"/>
    </source>
</evidence>
<dbReference type="AlphaFoldDB" id="A0A537J0J7"/>
<accession>A0A537J0J7</accession>
<dbReference type="PROSITE" id="PS00409">
    <property type="entry name" value="PROKAR_NTER_METHYL"/>
    <property type="match status" value="1"/>
</dbReference>
<dbReference type="Proteomes" id="UP000318834">
    <property type="component" value="Unassembled WGS sequence"/>
</dbReference>
<name>A0A537J0J7_9BACT</name>
<protein>
    <submittedName>
        <fullName evidence="2">Prepilin-type N-terminal cleavage/methylation domain-containing protein</fullName>
    </submittedName>
</protein>
<gene>
    <name evidence="2" type="ORF">E6H05_01650</name>
</gene>
<keyword evidence="1" id="KW-0812">Transmembrane</keyword>